<dbReference type="Proteomes" id="UP000320216">
    <property type="component" value="Chromosome"/>
</dbReference>
<feature type="region of interest" description="Disordered" evidence="10">
    <location>
        <begin position="1"/>
        <end position="43"/>
    </location>
</feature>
<dbReference type="GO" id="GO:0020037">
    <property type="term" value="F:heme binding"/>
    <property type="evidence" value="ECO:0007669"/>
    <property type="project" value="InterPro"/>
</dbReference>
<dbReference type="EC" id="1.3.98.5" evidence="8 9"/>
<dbReference type="GO" id="GO:0006785">
    <property type="term" value="P:heme B biosynthetic process"/>
    <property type="evidence" value="ECO:0007669"/>
    <property type="project" value="UniProtKB-UniRule"/>
</dbReference>
<evidence type="ECO:0000256" key="2">
    <source>
        <dbReference type="ARBA" id="ARBA00022617"/>
    </source>
</evidence>
<keyword evidence="4 9" id="KW-0408">Iron</keyword>
<comment type="cofactor">
    <cofactor evidence="9">
        <name>Fe-coproporphyrin III</name>
        <dbReference type="ChEBI" id="CHEBI:68438"/>
    </cofactor>
    <text evidence="9">Fe-coproporphyrin III acts as both substrate and redox cofactor.</text>
</comment>
<evidence type="ECO:0000256" key="3">
    <source>
        <dbReference type="ARBA" id="ARBA00022723"/>
    </source>
</evidence>
<comment type="catalytic activity">
    <reaction evidence="9">
        <text>Fe-coproporphyrin III + H2O2 + H(+) = harderoheme III + CO2 + 2 H2O</text>
        <dbReference type="Rhea" id="RHEA:57940"/>
        <dbReference type="ChEBI" id="CHEBI:15377"/>
        <dbReference type="ChEBI" id="CHEBI:15378"/>
        <dbReference type="ChEBI" id="CHEBI:16240"/>
        <dbReference type="ChEBI" id="CHEBI:16526"/>
        <dbReference type="ChEBI" id="CHEBI:68438"/>
        <dbReference type="ChEBI" id="CHEBI:142463"/>
    </reaction>
</comment>
<feature type="compositionally biased region" description="Low complexity" evidence="10">
    <location>
        <begin position="1"/>
        <end position="10"/>
    </location>
</feature>
<feature type="active site" evidence="9">
    <location>
        <position position="169"/>
    </location>
</feature>
<name>A0A5B8M673_9MICO</name>
<dbReference type="InterPro" id="IPR010644">
    <property type="entry name" value="ChdC/CLD"/>
</dbReference>
<evidence type="ECO:0000256" key="8">
    <source>
        <dbReference type="ARBA" id="ARBA00050019"/>
    </source>
</evidence>
<sequence>MTHAAAAGAASDSPLHSTAHRSTAPEMHGTAPEASPDEAQTPERADGFTLWAVLRRDPAKSFDLGEAGAGLAVTELEAAIAAVEADGVTVRGIYDVSGFKADADLMLWLHGPVPERLQDALRRLRRTTLLRRLLPTWNAMGVHRDAEFNKAHVPAFLRGVEPRQWLVVYPFVRSYEWYLLPDAERSRMLAEHGRKGAAFRSVMANTVASFALGDYEWLLPLESDTLVDLVDMMRELRSADARRHVREEVPFYTGRRIPVTDIPEVLQ</sequence>
<comment type="function">
    <text evidence="9">Involved in coproporphyrin-dependent heme b biosynthesis. Catalyzes the decarboxylation of Fe-coproporphyrin III (coproheme) to heme b (protoheme IX), the last step of the pathway. The reaction occurs in a stepwise manner with a three-propionate intermediate.</text>
</comment>
<comment type="similarity">
    <text evidence="9">Belongs to the ChdC family. Type 2 subfamily.</text>
</comment>
<dbReference type="Pfam" id="PF06778">
    <property type="entry name" value="Chlor_dismutase"/>
    <property type="match status" value="1"/>
</dbReference>
<evidence type="ECO:0000256" key="7">
    <source>
        <dbReference type="ARBA" id="ARBA00049896"/>
    </source>
</evidence>
<reference evidence="11 12" key="1">
    <citation type="submission" date="2019-07" db="EMBL/GenBank/DDBJ databases">
        <title>Full genome sequence of Humibacter sp. WJ7-1.</title>
        <authorList>
            <person name="Im W.-T."/>
        </authorList>
    </citation>
    <scope>NUCLEOTIDE SEQUENCE [LARGE SCALE GENOMIC DNA]</scope>
    <source>
        <strain evidence="11 12">WJ7-1</strain>
    </source>
</reference>
<dbReference type="GO" id="GO:0016634">
    <property type="term" value="F:oxidoreductase activity, acting on the CH-CH group of donors, oxygen as acceptor"/>
    <property type="evidence" value="ECO:0007669"/>
    <property type="project" value="UniProtKB-UniRule"/>
</dbReference>
<protein>
    <recommendedName>
        <fullName evidence="1 9">Coproheme decarboxylase</fullName>
        <ecNumber evidence="8 9">1.3.98.5</ecNumber>
    </recommendedName>
    <alternativeName>
        <fullName evidence="5 9">Coproheme III oxidative decarboxylase</fullName>
    </alternativeName>
    <alternativeName>
        <fullName evidence="6 9">Hydrogen peroxide-dependent heme synthase</fullName>
    </alternativeName>
</protein>
<keyword evidence="2 9" id="KW-0349">Heme</keyword>
<feature type="binding site" description="axial binding residue" evidence="9">
    <location>
        <position position="192"/>
    </location>
    <ligand>
        <name>Fe-coproporphyrin III</name>
        <dbReference type="ChEBI" id="CHEBI:68438"/>
    </ligand>
    <ligandPart>
        <name>Fe</name>
        <dbReference type="ChEBI" id="CHEBI:18248"/>
    </ligandPart>
</feature>
<dbReference type="Gene3D" id="3.30.70.1030">
    <property type="entry name" value="Apc35880, domain 1"/>
    <property type="match status" value="2"/>
</dbReference>
<keyword evidence="3 9" id="KW-0479">Metal-binding</keyword>
<keyword evidence="9" id="KW-0560">Oxidoreductase</keyword>
<evidence type="ECO:0000256" key="1">
    <source>
        <dbReference type="ARBA" id="ARBA00014413"/>
    </source>
</evidence>
<dbReference type="InterPro" id="IPR011008">
    <property type="entry name" value="Dimeric_a/b-barrel"/>
</dbReference>
<accession>A0A5B8M673</accession>
<keyword evidence="12" id="KW-1185">Reference proteome</keyword>
<gene>
    <name evidence="9" type="primary">chdC</name>
    <name evidence="11" type="ORF">FPZ11_13390</name>
</gene>
<dbReference type="PANTHER" id="PTHR36843:SF1">
    <property type="entry name" value="COPROHEME DECARBOXYLASE"/>
    <property type="match status" value="1"/>
</dbReference>
<comment type="pathway">
    <text evidence="9">Porphyrin-containing compound metabolism; protoheme biosynthesis.</text>
</comment>
<dbReference type="GO" id="GO:0046872">
    <property type="term" value="F:metal ion binding"/>
    <property type="evidence" value="ECO:0007669"/>
    <property type="project" value="UniProtKB-KW"/>
</dbReference>
<evidence type="ECO:0000256" key="5">
    <source>
        <dbReference type="ARBA" id="ARBA00029882"/>
    </source>
</evidence>
<dbReference type="PANTHER" id="PTHR36843">
    <property type="entry name" value="HEME-DEPENDENT PEROXIDASE YWFI-RELATED"/>
    <property type="match status" value="1"/>
</dbReference>
<evidence type="ECO:0000256" key="6">
    <source>
        <dbReference type="ARBA" id="ARBA00030236"/>
    </source>
</evidence>
<comment type="catalytic activity">
    <reaction evidence="9">
        <text>harderoheme III + H2O2 + H(+) = heme b + CO2 + 2 H2O</text>
        <dbReference type="Rhea" id="RHEA:57944"/>
        <dbReference type="ChEBI" id="CHEBI:15377"/>
        <dbReference type="ChEBI" id="CHEBI:15378"/>
        <dbReference type="ChEBI" id="CHEBI:16240"/>
        <dbReference type="ChEBI" id="CHEBI:16526"/>
        <dbReference type="ChEBI" id="CHEBI:60344"/>
        <dbReference type="ChEBI" id="CHEBI:142463"/>
    </reaction>
</comment>
<dbReference type="KEGG" id="huw:FPZ11_13390"/>
<organism evidence="11 12">
    <name type="scientific">Humibacter ginsenosidimutans</name>
    <dbReference type="NCBI Taxonomy" id="2599293"/>
    <lineage>
        <taxon>Bacteria</taxon>
        <taxon>Bacillati</taxon>
        <taxon>Actinomycetota</taxon>
        <taxon>Actinomycetes</taxon>
        <taxon>Micrococcales</taxon>
        <taxon>Microbacteriaceae</taxon>
        <taxon>Humibacter</taxon>
    </lineage>
</organism>
<dbReference type="SUPFAM" id="SSF54909">
    <property type="entry name" value="Dimeric alpha+beta barrel"/>
    <property type="match status" value="1"/>
</dbReference>
<dbReference type="EMBL" id="CP042305">
    <property type="protein sequence ID" value="QDZ15619.1"/>
    <property type="molecule type" value="Genomic_DNA"/>
</dbReference>
<dbReference type="HAMAP" id="MF_02244">
    <property type="entry name" value="Coproheme_decarbox_2"/>
    <property type="match status" value="1"/>
</dbReference>
<dbReference type="NCBIfam" id="NF042928">
    <property type="entry name" value="HemQ_actino"/>
    <property type="match status" value="1"/>
</dbReference>
<comment type="catalytic activity">
    <reaction evidence="7">
        <text>Fe-coproporphyrin III + 2 H2O2 + 2 H(+) = heme b + 2 CO2 + 4 H2O</text>
        <dbReference type="Rhea" id="RHEA:56516"/>
        <dbReference type="ChEBI" id="CHEBI:15377"/>
        <dbReference type="ChEBI" id="CHEBI:15378"/>
        <dbReference type="ChEBI" id="CHEBI:16240"/>
        <dbReference type="ChEBI" id="CHEBI:16526"/>
        <dbReference type="ChEBI" id="CHEBI:60344"/>
        <dbReference type="ChEBI" id="CHEBI:68438"/>
        <dbReference type="EC" id="1.3.98.5"/>
    </reaction>
    <physiologicalReaction direction="left-to-right" evidence="7">
        <dbReference type="Rhea" id="RHEA:56517"/>
    </physiologicalReaction>
</comment>
<proteinExistence type="inferred from homology"/>
<dbReference type="AlphaFoldDB" id="A0A5B8M673"/>
<evidence type="ECO:0000256" key="9">
    <source>
        <dbReference type="HAMAP-Rule" id="MF_02244"/>
    </source>
</evidence>
<evidence type="ECO:0000256" key="10">
    <source>
        <dbReference type="SAM" id="MobiDB-lite"/>
    </source>
</evidence>
<evidence type="ECO:0000256" key="4">
    <source>
        <dbReference type="ARBA" id="ARBA00023004"/>
    </source>
</evidence>
<keyword evidence="9" id="KW-0350">Heme biosynthesis</keyword>
<dbReference type="OrthoDB" id="9773646at2"/>
<evidence type="ECO:0000313" key="12">
    <source>
        <dbReference type="Proteomes" id="UP000320216"/>
    </source>
</evidence>
<evidence type="ECO:0000313" key="11">
    <source>
        <dbReference type="EMBL" id="QDZ15619.1"/>
    </source>
</evidence>